<proteinExistence type="predicted"/>
<reference evidence="3" key="1">
    <citation type="journal article" date="2015" name="Nat. Genet.">
        <title>The genome and transcriptome of the zoonotic hookworm Ancylostoma ceylanicum identify infection-specific gene families.</title>
        <authorList>
            <person name="Schwarz E.M."/>
            <person name="Hu Y."/>
            <person name="Antoshechkin I."/>
            <person name="Miller M.M."/>
            <person name="Sternberg P.W."/>
            <person name="Aroian R.V."/>
        </authorList>
    </citation>
    <scope>NUCLEOTIDE SEQUENCE</scope>
    <source>
        <strain evidence="3">HY135</strain>
    </source>
</reference>
<keyword evidence="3" id="KW-1185">Reference proteome</keyword>
<gene>
    <name evidence="2" type="primary">Acey_s1044.g3480</name>
    <name evidence="2" type="ORF">Y032_1044g3480</name>
</gene>
<evidence type="ECO:0000313" key="3">
    <source>
        <dbReference type="Proteomes" id="UP000024635"/>
    </source>
</evidence>
<feature type="region of interest" description="Disordered" evidence="1">
    <location>
        <begin position="30"/>
        <end position="100"/>
    </location>
</feature>
<name>A0A016W7B0_9BILA</name>
<sequence length="100" mass="11412">MPGTVPRGRLQGCLRWLWSWPQLIVVQLEASPRRQQSPTRLKTTTPAANLRNDFSHQPPRRPINSAASLLRRRHEPPPPLASTLFYSQPAMQPETAKKHC</sequence>
<dbReference type="AlphaFoldDB" id="A0A016W7B0"/>
<evidence type="ECO:0000313" key="2">
    <source>
        <dbReference type="EMBL" id="EYC35476.1"/>
    </source>
</evidence>
<organism evidence="2 3">
    <name type="scientific">Ancylostoma ceylanicum</name>
    <dbReference type="NCBI Taxonomy" id="53326"/>
    <lineage>
        <taxon>Eukaryota</taxon>
        <taxon>Metazoa</taxon>
        <taxon>Ecdysozoa</taxon>
        <taxon>Nematoda</taxon>
        <taxon>Chromadorea</taxon>
        <taxon>Rhabditida</taxon>
        <taxon>Rhabditina</taxon>
        <taxon>Rhabditomorpha</taxon>
        <taxon>Strongyloidea</taxon>
        <taxon>Ancylostomatidae</taxon>
        <taxon>Ancylostomatinae</taxon>
        <taxon>Ancylostoma</taxon>
    </lineage>
</organism>
<dbReference type="EMBL" id="JARK01000644">
    <property type="protein sequence ID" value="EYC35476.1"/>
    <property type="molecule type" value="Genomic_DNA"/>
</dbReference>
<feature type="compositionally biased region" description="Polar residues" evidence="1">
    <location>
        <begin position="33"/>
        <end position="47"/>
    </location>
</feature>
<comment type="caution">
    <text evidence="2">The sequence shown here is derived from an EMBL/GenBank/DDBJ whole genome shotgun (WGS) entry which is preliminary data.</text>
</comment>
<dbReference type="Proteomes" id="UP000024635">
    <property type="component" value="Unassembled WGS sequence"/>
</dbReference>
<evidence type="ECO:0000256" key="1">
    <source>
        <dbReference type="SAM" id="MobiDB-lite"/>
    </source>
</evidence>
<protein>
    <submittedName>
        <fullName evidence="2">Uncharacterized protein</fullName>
    </submittedName>
</protein>
<accession>A0A016W7B0</accession>